<dbReference type="Pfam" id="PF00076">
    <property type="entry name" value="RRM_1"/>
    <property type="match status" value="1"/>
</dbReference>
<organism evidence="7 8">
    <name type="scientific">Tanacetum coccineum</name>
    <dbReference type="NCBI Taxonomy" id="301880"/>
    <lineage>
        <taxon>Eukaryota</taxon>
        <taxon>Viridiplantae</taxon>
        <taxon>Streptophyta</taxon>
        <taxon>Embryophyta</taxon>
        <taxon>Tracheophyta</taxon>
        <taxon>Spermatophyta</taxon>
        <taxon>Magnoliopsida</taxon>
        <taxon>eudicotyledons</taxon>
        <taxon>Gunneridae</taxon>
        <taxon>Pentapetalae</taxon>
        <taxon>asterids</taxon>
        <taxon>campanulids</taxon>
        <taxon>Asterales</taxon>
        <taxon>Asteraceae</taxon>
        <taxon>Asteroideae</taxon>
        <taxon>Anthemideae</taxon>
        <taxon>Anthemidinae</taxon>
        <taxon>Tanacetum</taxon>
    </lineage>
</organism>
<evidence type="ECO:0000256" key="1">
    <source>
        <dbReference type="ARBA" id="ARBA00022664"/>
    </source>
</evidence>
<dbReference type="InterPro" id="IPR035979">
    <property type="entry name" value="RBD_domain_sf"/>
</dbReference>
<feature type="region of interest" description="Disordered" evidence="5">
    <location>
        <begin position="321"/>
        <end position="345"/>
    </location>
</feature>
<dbReference type="SMART" id="SM00360">
    <property type="entry name" value="RRM"/>
    <property type="match status" value="1"/>
</dbReference>
<feature type="region of interest" description="Disordered" evidence="5">
    <location>
        <begin position="380"/>
        <end position="420"/>
    </location>
</feature>
<evidence type="ECO:0000256" key="4">
    <source>
        <dbReference type="PROSITE-ProRule" id="PRU00176"/>
    </source>
</evidence>
<keyword evidence="4" id="KW-0694">RNA-binding</keyword>
<evidence type="ECO:0000313" key="7">
    <source>
        <dbReference type="EMBL" id="GJT33526.1"/>
    </source>
</evidence>
<dbReference type="GO" id="GO:0003964">
    <property type="term" value="F:RNA-directed DNA polymerase activity"/>
    <property type="evidence" value="ECO:0007669"/>
    <property type="project" value="UniProtKB-KW"/>
</dbReference>
<keyword evidence="7" id="KW-0695">RNA-directed DNA polymerase</keyword>
<dbReference type="InterPro" id="IPR050907">
    <property type="entry name" value="SRSF"/>
</dbReference>
<dbReference type="CDD" id="cd00590">
    <property type="entry name" value="RRM_SF"/>
    <property type="match status" value="1"/>
</dbReference>
<keyword evidence="8" id="KW-1185">Reference proteome</keyword>
<sequence>MQIGFNISKSVFISNFPDDCSSRDLWKVCNGYGTVVDVFIPNKRSKAGKRFAFVRFINVLNLDRLIENLKTIWIGRFHISANPAWFERPKTSTFQKEKPVPSGNVTGFKQPIVQNQGGPKESYSSILKPSLVLDDSCLVNRDLTNCVMGEVLQFSSINNLQVLLSNEGFHNTRVVYLGGLWVMIELKSSKSKSKFMEHVGVASWFRRLCNAQSDFAAKERIVWVDIEGVPLNAWTRSTFQKISSKWGELVELEDGYDDLFARKRICIKTSQTKNILESFKLIVKGKVFWARAKELFVWSPSFKDVPEKELFSDDESAKINEHQHGEDQGFEHQHGESNDKEVSSDPFNIYDLLDKRTKEVRTTNTSTNIPYPLGFTPANDIPSCNNQDIPEAESVRPLSRSAMSNSRVLEEAENSMDRVSSESFSNGVKIKEGGSILEILEEMITVGQTMGFSMEGCTKDMEKIIGTQGEQLVFQ</sequence>
<dbReference type="PANTHER" id="PTHR23147">
    <property type="entry name" value="SERINE/ARGININE RICH SPLICING FACTOR"/>
    <property type="match status" value="1"/>
</dbReference>
<reference evidence="7" key="1">
    <citation type="journal article" date="2022" name="Int. J. Mol. Sci.">
        <title>Draft Genome of Tanacetum Coccineum: Genomic Comparison of Closely Related Tanacetum-Family Plants.</title>
        <authorList>
            <person name="Yamashiro T."/>
            <person name="Shiraishi A."/>
            <person name="Nakayama K."/>
            <person name="Satake H."/>
        </authorList>
    </citation>
    <scope>NUCLEOTIDE SEQUENCE</scope>
</reference>
<name>A0ABQ5D5P1_9ASTR</name>
<keyword evidence="7" id="KW-0808">Transferase</keyword>
<evidence type="ECO:0000259" key="6">
    <source>
        <dbReference type="PROSITE" id="PS50102"/>
    </source>
</evidence>
<dbReference type="PROSITE" id="PS50102">
    <property type="entry name" value="RRM"/>
    <property type="match status" value="1"/>
</dbReference>
<keyword evidence="2" id="KW-0747">Spliceosome</keyword>
<comment type="caution">
    <text evidence="7">The sequence shown here is derived from an EMBL/GenBank/DDBJ whole genome shotgun (WGS) entry which is preliminary data.</text>
</comment>
<dbReference type="Gene3D" id="3.30.70.330">
    <property type="match status" value="1"/>
</dbReference>
<evidence type="ECO:0000256" key="2">
    <source>
        <dbReference type="ARBA" id="ARBA00022728"/>
    </source>
</evidence>
<keyword evidence="1" id="KW-0507">mRNA processing</keyword>
<evidence type="ECO:0000256" key="5">
    <source>
        <dbReference type="SAM" id="MobiDB-lite"/>
    </source>
</evidence>
<keyword evidence="7" id="KW-0548">Nucleotidyltransferase</keyword>
<proteinExistence type="predicted"/>
<reference evidence="7" key="2">
    <citation type="submission" date="2022-01" db="EMBL/GenBank/DDBJ databases">
        <authorList>
            <person name="Yamashiro T."/>
            <person name="Shiraishi A."/>
            <person name="Satake H."/>
            <person name="Nakayama K."/>
        </authorList>
    </citation>
    <scope>NUCLEOTIDE SEQUENCE</scope>
</reference>
<dbReference type="Proteomes" id="UP001151760">
    <property type="component" value="Unassembled WGS sequence"/>
</dbReference>
<dbReference type="EMBL" id="BQNB010014885">
    <property type="protein sequence ID" value="GJT33526.1"/>
    <property type="molecule type" value="Genomic_DNA"/>
</dbReference>
<feature type="compositionally biased region" description="Basic and acidic residues" evidence="5">
    <location>
        <begin position="321"/>
        <end position="343"/>
    </location>
</feature>
<feature type="domain" description="RRM" evidence="6">
    <location>
        <begin position="9"/>
        <end position="76"/>
    </location>
</feature>
<dbReference type="InterPro" id="IPR000504">
    <property type="entry name" value="RRM_dom"/>
</dbReference>
<accession>A0ABQ5D5P1</accession>
<protein>
    <submittedName>
        <fullName evidence="7">RNA-directed DNA polymerase, eukaryota</fullName>
    </submittedName>
</protein>
<evidence type="ECO:0000313" key="8">
    <source>
        <dbReference type="Proteomes" id="UP001151760"/>
    </source>
</evidence>
<keyword evidence="3" id="KW-0508">mRNA splicing</keyword>
<evidence type="ECO:0000256" key="3">
    <source>
        <dbReference type="ARBA" id="ARBA00023187"/>
    </source>
</evidence>
<dbReference type="InterPro" id="IPR012677">
    <property type="entry name" value="Nucleotide-bd_a/b_plait_sf"/>
</dbReference>
<gene>
    <name evidence="7" type="ORF">Tco_0923945</name>
</gene>
<dbReference type="SUPFAM" id="SSF54928">
    <property type="entry name" value="RNA-binding domain, RBD"/>
    <property type="match status" value="1"/>
</dbReference>